<sequence length="504" mass="53067">MRYTSASIRGMQCRRGGHGRRVDQVTQIHEFSALELADLVRRRELSPTEVVEHALARLDRLDARLGAFVTVTPELARAHAAEVEQALTDAADDDAPTPPLAGVPCPIKDLAMVAGVPFRAGSAALEGTIAPADDGVVTLLRDAGTLMLGKTNTPEFGLPPYTEPDIAPPARTPWDPSRTAGGSSGGAAAAVAAGIAPVAHASDGGGSIRIPASACGLVGLKPTRGRISPGPYGTDGAGLASNGVLTRDIRDTAALLDVLARPWAGDVFTLPGPRTTFLDACGRDPGRLRVGVLTTPVIDADAPVDDACVAAVARTAALLEELGHDVEEAPVPFPAERWASFDVLWSVLSLTAPVEAEAERLLVPLTRWLREKGRSVSGVDYASAISLVQSTTRESAATWAPYDVVVTPTLARPPARVGELRDDDDPAADFAAQMAFTPWTSVWNLTGWPAVSLPLEEAEVDGVRLPVGVMLGGRQGGEETLLALSSQLEQARPWRDRHPPDTEW</sequence>
<accession>A0A2P8EBA0</accession>
<dbReference type="AlphaFoldDB" id="A0A2P8EBA0"/>
<dbReference type="Pfam" id="PF01425">
    <property type="entry name" value="Amidase"/>
    <property type="match status" value="1"/>
</dbReference>
<proteinExistence type="inferred from homology"/>
<comment type="similarity">
    <text evidence="1">Belongs to the amidase family.</text>
</comment>
<evidence type="ECO:0000256" key="1">
    <source>
        <dbReference type="ARBA" id="ARBA00009199"/>
    </source>
</evidence>
<evidence type="ECO:0000313" key="4">
    <source>
        <dbReference type="Proteomes" id="UP000243528"/>
    </source>
</evidence>
<protein>
    <submittedName>
        <fullName evidence="3">Amidase</fullName>
    </submittedName>
</protein>
<dbReference type="PANTHER" id="PTHR11895:SF7">
    <property type="entry name" value="GLUTAMYL-TRNA(GLN) AMIDOTRANSFERASE SUBUNIT A, MITOCHONDRIAL"/>
    <property type="match status" value="1"/>
</dbReference>
<keyword evidence="4" id="KW-1185">Reference proteome</keyword>
<feature type="domain" description="Amidase" evidence="2">
    <location>
        <begin position="49"/>
        <end position="482"/>
    </location>
</feature>
<dbReference type="InterPro" id="IPR023631">
    <property type="entry name" value="Amidase_dom"/>
</dbReference>
<dbReference type="InterPro" id="IPR000120">
    <property type="entry name" value="Amidase"/>
</dbReference>
<gene>
    <name evidence="3" type="ORF">CLV30_102119</name>
</gene>
<dbReference type="Proteomes" id="UP000243528">
    <property type="component" value="Unassembled WGS sequence"/>
</dbReference>
<dbReference type="InterPro" id="IPR036928">
    <property type="entry name" value="AS_sf"/>
</dbReference>
<reference evidence="3 4" key="1">
    <citation type="submission" date="2018-03" db="EMBL/GenBank/DDBJ databases">
        <title>Genomic Encyclopedia of Archaeal and Bacterial Type Strains, Phase II (KMG-II): from individual species to whole genera.</title>
        <authorList>
            <person name="Goeker M."/>
        </authorList>
    </citation>
    <scope>NUCLEOTIDE SEQUENCE [LARGE SCALE GENOMIC DNA]</scope>
    <source>
        <strain evidence="3 4">DSM 45211</strain>
    </source>
</reference>
<name>A0A2P8EBA0_9ACTN</name>
<dbReference type="Gene3D" id="3.90.1300.10">
    <property type="entry name" value="Amidase signature (AS) domain"/>
    <property type="match status" value="1"/>
</dbReference>
<dbReference type="GO" id="GO:0003824">
    <property type="term" value="F:catalytic activity"/>
    <property type="evidence" value="ECO:0007669"/>
    <property type="project" value="InterPro"/>
</dbReference>
<evidence type="ECO:0000259" key="2">
    <source>
        <dbReference type="Pfam" id="PF01425"/>
    </source>
</evidence>
<dbReference type="InterPro" id="IPR020556">
    <property type="entry name" value="Amidase_CS"/>
</dbReference>
<dbReference type="SUPFAM" id="SSF75304">
    <property type="entry name" value="Amidase signature (AS) enzymes"/>
    <property type="match status" value="1"/>
</dbReference>
<organism evidence="3 4">
    <name type="scientific">Haloactinopolyspora alba</name>
    <dbReference type="NCBI Taxonomy" id="648780"/>
    <lineage>
        <taxon>Bacteria</taxon>
        <taxon>Bacillati</taxon>
        <taxon>Actinomycetota</taxon>
        <taxon>Actinomycetes</taxon>
        <taxon>Jiangellales</taxon>
        <taxon>Jiangellaceae</taxon>
        <taxon>Haloactinopolyspora</taxon>
    </lineage>
</organism>
<dbReference type="PROSITE" id="PS00571">
    <property type="entry name" value="AMIDASES"/>
    <property type="match status" value="1"/>
</dbReference>
<comment type="caution">
    <text evidence="3">The sequence shown here is derived from an EMBL/GenBank/DDBJ whole genome shotgun (WGS) entry which is preliminary data.</text>
</comment>
<dbReference type="PANTHER" id="PTHR11895">
    <property type="entry name" value="TRANSAMIDASE"/>
    <property type="match status" value="1"/>
</dbReference>
<dbReference type="EMBL" id="PYGE01000002">
    <property type="protein sequence ID" value="PSL06733.1"/>
    <property type="molecule type" value="Genomic_DNA"/>
</dbReference>
<evidence type="ECO:0000313" key="3">
    <source>
        <dbReference type="EMBL" id="PSL06733.1"/>
    </source>
</evidence>